<dbReference type="RefSeq" id="WP_186936075.1">
    <property type="nucleotide sequence ID" value="NZ_JACOPS010000005.1"/>
</dbReference>
<dbReference type="EMBL" id="JACOPS010000005">
    <property type="protein sequence ID" value="MBC5728925.1"/>
    <property type="molecule type" value="Genomic_DNA"/>
</dbReference>
<keyword evidence="2" id="KW-1185">Reference proteome</keyword>
<gene>
    <name evidence="1" type="ORF">H8R91_10430</name>
</gene>
<dbReference type="Proteomes" id="UP000636755">
    <property type="component" value="Unassembled WGS sequence"/>
</dbReference>
<accession>A0ABR7HN45</accession>
<dbReference type="Gene3D" id="1.10.10.1400">
    <property type="entry name" value="Terminase, small subunit, N-terminal DNA-binding domain, HTH motif"/>
    <property type="match status" value="1"/>
</dbReference>
<name>A0ABR7HN45_9FIRM</name>
<proteinExistence type="predicted"/>
<dbReference type="Pfam" id="PF03592">
    <property type="entry name" value="Terminase_2"/>
    <property type="match status" value="1"/>
</dbReference>
<comment type="caution">
    <text evidence="1">The sequence shown here is derived from an EMBL/GenBank/DDBJ whole genome shotgun (WGS) entry which is preliminary data.</text>
</comment>
<organism evidence="1 2">
    <name type="scientific">Ruminococcus intestinalis</name>
    <dbReference type="NCBI Taxonomy" id="2763066"/>
    <lineage>
        <taxon>Bacteria</taxon>
        <taxon>Bacillati</taxon>
        <taxon>Bacillota</taxon>
        <taxon>Clostridia</taxon>
        <taxon>Eubacteriales</taxon>
        <taxon>Oscillospiraceae</taxon>
        <taxon>Ruminococcus</taxon>
    </lineage>
</organism>
<reference evidence="1 2" key="1">
    <citation type="submission" date="2020-08" db="EMBL/GenBank/DDBJ databases">
        <title>Genome public.</title>
        <authorList>
            <person name="Liu C."/>
            <person name="Sun Q."/>
        </authorList>
    </citation>
    <scope>NUCLEOTIDE SEQUENCE [LARGE SCALE GENOMIC DNA]</scope>
    <source>
        <strain evidence="1 2">NSJ-71</strain>
    </source>
</reference>
<protein>
    <submittedName>
        <fullName evidence="1">Terminase small subunit</fullName>
    </submittedName>
</protein>
<dbReference type="InterPro" id="IPR005335">
    <property type="entry name" value="Terminase_ssu"/>
</dbReference>
<sequence length="163" mass="18393">MERKSKGLTAKEKTFCNCFVSCGSADEAAYNAGFVRNPKRSGEELLCREDIADEIKRLGKCRTSSLSEIATVGYRRLAFGKISDAVSLLYMENPSREQLEHMDLFLVSEIKRPKDGSMEIKFFDRLKALEKLTDDSEKEDRATPFYDAIARGAEALRSETDES</sequence>
<evidence type="ECO:0000313" key="2">
    <source>
        <dbReference type="Proteomes" id="UP000636755"/>
    </source>
</evidence>
<dbReference type="InterPro" id="IPR038713">
    <property type="entry name" value="Terminase_Gp1_N_sf"/>
</dbReference>
<evidence type="ECO:0000313" key="1">
    <source>
        <dbReference type="EMBL" id="MBC5728925.1"/>
    </source>
</evidence>